<proteinExistence type="inferred from homology"/>
<dbReference type="InterPro" id="IPR008332">
    <property type="entry name" value="MethylG_MeTrfase_N"/>
</dbReference>
<name>A0A9X2C4I8_9BURK</name>
<feature type="domain" description="Methylguanine DNA methyltransferase ribonuclease-like" evidence="11">
    <location>
        <begin position="20"/>
        <end position="90"/>
    </location>
</feature>
<accession>A0A9X2C4I8</accession>
<evidence type="ECO:0000259" key="10">
    <source>
        <dbReference type="Pfam" id="PF01035"/>
    </source>
</evidence>
<comment type="caution">
    <text evidence="12">The sequence shown here is derived from an EMBL/GenBank/DDBJ whole genome shotgun (WGS) entry which is preliminary data.</text>
</comment>
<evidence type="ECO:0000256" key="2">
    <source>
        <dbReference type="ARBA" id="ARBA00008711"/>
    </source>
</evidence>
<evidence type="ECO:0000256" key="1">
    <source>
        <dbReference type="ARBA" id="ARBA00001286"/>
    </source>
</evidence>
<evidence type="ECO:0000256" key="4">
    <source>
        <dbReference type="ARBA" id="ARBA00022603"/>
    </source>
</evidence>
<reference evidence="12" key="1">
    <citation type="submission" date="2021-11" db="EMBL/GenBank/DDBJ databases">
        <title>BS-T2-15 a new species belonging to the Comamonadaceae family isolated from the soil of a French oak forest.</title>
        <authorList>
            <person name="Mieszkin S."/>
            <person name="Alain K."/>
        </authorList>
    </citation>
    <scope>NUCLEOTIDE SEQUENCE</scope>
    <source>
        <strain evidence="12">BS-T2-15</strain>
    </source>
</reference>
<dbReference type="GO" id="GO:0032259">
    <property type="term" value="P:methylation"/>
    <property type="evidence" value="ECO:0007669"/>
    <property type="project" value="UniProtKB-KW"/>
</dbReference>
<sequence length="189" mass="20193">MTHTASHALPARRTTGDALVQGVIDTPLGPLTALASDEGLMGLWFGDQLHSPGMLEAPVDDAQRWIAQAREELALYFAGRLREFKVPLAPRGTDFQEAVWRRLCAIRCGDTVSYGRIARELGSPQASRAVGAAVGRNPISVIVPCHRVIGENGTLTGYAGGLHRKQALLDIEGTALAPGARHEAQAQLL</sequence>
<keyword evidence="13" id="KW-1185">Reference proteome</keyword>
<dbReference type="InterPro" id="IPR036217">
    <property type="entry name" value="MethylDNA_cys_MeTrfase_DNAb"/>
</dbReference>
<dbReference type="CDD" id="cd06445">
    <property type="entry name" value="ATase"/>
    <property type="match status" value="1"/>
</dbReference>
<evidence type="ECO:0000313" key="13">
    <source>
        <dbReference type="Proteomes" id="UP001139353"/>
    </source>
</evidence>
<gene>
    <name evidence="12" type="ORF">LPC04_28730</name>
</gene>
<evidence type="ECO:0000256" key="8">
    <source>
        <dbReference type="ARBA" id="ARBA00049348"/>
    </source>
</evidence>
<dbReference type="InterPro" id="IPR014048">
    <property type="entry name" value="MethylDNA_cys_MeTrfase_DNA-bd"/>
</dbReference>
<evidence type="ECO:0000256" key="5">
    <source>
        <dbReference type="ARBA" id="ARBA00022679"/>
    </source>
</evidence>
<dbReference type="GO" id="GO:0003908">
    <property type="term" value="F:methylated-DNA-[protein]-cysteine S-methyltransferase activity"/>
    <property type="evidence" value="ECO:0007669"/>
    <property type="project" value="UniProtKB-UniRule"/>
</dbReference>
<organism evidence="12 13">
    <name type="scientific">Scleromatobacter humisilvae</name>
    <dbReference type="NCBI Taxonomy" id="2897159"/>
    <lineage>
        <taxon>Bacteria</taxon>
        <taxon>Pseudomonadati</taxon>
        <taxon>Pseudomonadota</taxon>
        <taxon>Betaproteobacteria</taxon>
        <taxon>Burkholderiales</taxon>
        <taxon>Sphaerotilaceae</taxon>
        <taxon>Scleromatobacter</taxon>
    </lineage>
</organism>
<comment type="similarity">
    <text evidence="2 9">Belongs to the MGMT family.</text>
</comment>
<dbReference type="SUPFAM" id="SSF53155">
    <property type="entry name" value="Methylated DNA-protein cysteine methyltransferase domain"/>
    <property type="match status" value="1"/>
</dbReference>
<protein>
    <recommendedName>
        <fullName evidence="9">Methylated-DNA--protein-cysteine methyltransferase</fullName>
        <ecNumber evidence="9">2.1.1.63</ecNumber>
    </recommendedName>
    <alternativeName>
        <fullName evidence="9">6-O-methylguanine-DNA methyltransferase</fullName>
        <shortName evidence="9">MGMT</shortName>
    </alternativeName>
    <alternativeName>
        <fullName evidence="9">O-6-methylguanine-DNA-alkyltransferase</fullName>
    </alternativeName>
</protein>
<keyword evidence="4 9" id="KW-0489">Methyltransferase</keyword>
<dbReference type="Gene3D" id="1.10.10.10">
    <property type="entry name" value="Winged helix-like DNA-binding domain superfamily/Winged helix DNA-binding domain"/>
    <property type="match status" value="1"/>
</dbReference>
<dbReference type="SUPFAM" id="SSF46767">
    <property type="entry name" value="Methylated DNA-protein cysteine methyltransferase, C-terminal domain"/>
    <property type="match status" value="1"/>
</dbReference>
<evidence type="ECO:0000313" key="12">
    <source>
        <dbReference type="EMBL" id="MCK9689720.1"/>
    </source>
</evidence>
<dbReference type="Pfam" id="PF02870">
    <property type="entry name" value="Methyltransf_1N"/>
    <property type="match status" value="1"/>
</dbReference>
<dbReference type="EC" id="2.1.1.63" evidence="9"/>
<dbReference type="Pfam" id="PF01035">
    <property type="entry name" value="DNA_binding_1"/>
    <property type="match status" value="1"/>
</dbReference>
<feature type="active site" description="Nucleophile; methyl group acceptor" evidence="9">
    <location>
        <position position="145"/>
    </location>
</feature>
<dbReference type="InterPro" id="IPR001497">
    <property type="entry name" value="MethylDNA_cys_MeTrfase_AS"/>
</dbReference>
<dbReference type="NCBIfam" id="TIGR00589">
    <property type="entry name" value="ogt"/>
    <property type="match status" value="1"/>
</dbReference>
<dbReference type="HAMAP" id="MF_00772">
    <property type="entry name" value="OGT"/>
    <property type="match status" value="1"/>
</dbReference>
<dbReference type="AlphaFoldDB" id="A0A9X2C4I8"/>
<dbReference type="Gene3D" id="3.30.160.70">
    <property type="entry name" value="Methylated DNA-protein cysteine methyltransferase domain"/>
    <property type="match status" value="1"/>
</dbReference>
<comment type="subcellular location">
    <subcellularLocation>
        <location evidence="9">Cytoplasm</location>
    </subcellularLocation>
</comment>
<dbReference type="Proteomes" id="UP001139353">
    <property type="component" value="Unassembled WGS sequence"/>
</dbReference>
<dbReference type="EMBL" id="JAJLJH010000019">
    <property type="protein sequence ID" value="MCK9689720.1"/>
    <property type="molecule type" value="Genomic_DNA"/>
</dbReference>
<comment type="function">
    <text evidence="9">Involved in the cellular defense against the biological effects of O6-methylguanine (O6-MeG) and O4-methylthymine (O4-MeT) in DNA. Repairs the methylated nucleobase in DNA by stoichiometrically transferring the methyl group to a cysteine residue in the enzyme. This is a suicide reaction: the enzyme is irreversibly inactivated.</text>
</comment>
<dbReference type="InterPro" id="IPR036388">
    <property type="entry name" value="WH-like_DNA-bd_sf"/>
</dbReference>
<dbReference type="InterPro" id="IPR036631">
    <property type="entry name" value="MGMT_N_sf"/>
</dbReference>
<feature type="domain" description="Methylated-DNA-[protein]-cysteine S-methyltransferase DNA binding" evidence="10">
    <location>
        <begin position="94"/>
        <end position="173"/>
    </location>
</feature>
<dbReference type="GO" id="GO:0006307">
    <property type="term" value="P:DNA alkylation repair"/>
    <property type="evidence" value="ECO:0007669"/>
    <property type="project" value="UniProtKB-UniRule"/>
</dbReference>
<evidence type="ECO:0000259" key="11">
    <source>
        <dbReference type="Pfam" id="PF02870"/>
    </source>
</evidence>
<comment type="catalytic activity">
    <reaction evidence="1 9">
        <text>a 4-O-methyl-thymidine in DNA + L-cysteinyl-[protein] = a thymidine in DNA + S-methyl-L-cysteinyl-[protein]</text>
        <dbReference type="Rhea" id="RHEA:53428"/>
        <dbReference type="Rhea" id="RHEA-COMP:10131"/>
        <dbReference type="Rhea" id="RHEA-COMP:10132"/>
        <dbReference type="Rhea" id="RHEA-COMP:13555"/>
        <dbReference type="Rhea" id="RHEA-COMP:13556"/>
        <dbReference type="ChEBI" id="CHEBI:29950"/>
        <dbReference type="ChEBI" id="CHEBI:82612"/>
        <dbReference type="ChEBI" id="CHEBI:137386"/>
        <dbReference type="ChEBI" id="CHEBI:137387"/>
        <dbReference type="EC" id="2.1.1.63"/>
    </reaction>
</comment>
<keyword evidence="7 9" id="KW-0234">DNA repair</keyword>
<dbReference type="FunFam" id="1.10.10.10:FF:000214">
    <property type="entry name" value="Methylated-DNA--protein-cysteine methyltransferase"/>
    <property type="match status" value="1"/>
</dbReference>
<evidence type="ECO:0000256" key="9">
    <source>
        <dbReference type="HAMAP-Rule" id="MF_00772"/>
    </source>
</evidence>
<keyword evidence="6 9" id="KW-0227">DNA damage</keyword>
<keyword evidence="5 9" id="KW-0808">Transferase</keyword>
<dbReference type="PROSITE" id="PS00374">
    <property type="entry name" value="MGMT"/>
    <property type="match status" value="1"/>
</dbReference>
<dbReference type="InterPro" id="IPR023546">
    <property type="entry name" value="MGMT"/>
</dbReference>
<keyword evidence="3 9" id="KW-0963">Cytoplasm</keyword>
<evidence type="ECO:0000256" key="7">
    <source>
        <dbReference type="ARBA" id="ARBA00023204"/>
    </source>
</evidence>
<comment type="catalytic activity">
    <reaction evidence="8 9">
        <text>a 6-O-methyl-2'-deoxyguanosine in DNA + L-cysteinyl-[protein] = S-methyl-L-cysteinyl-[protein] + a 2'-deoxyguanosine in DNA</text>
        <dbReference type="Rhea" id="RHEA:24000"/>
        <dbReference type="Rhea" id="RHEA-COMP:10131"/>
        <dbReference type="Rhea" id="RHEA-COMP:10132"/>
        <dbReference type="Rhea" id="RHEA-COMP:11367"/>
        <dbReference type="Rhea" id="RHEA-COMP:11368"/>
        <dbReference type="ChEBI" id="CHEBI:29950"/>
        <dbReference type="ChEBI" id="CHEBI:82612"/>
        <dbReference type="ChEBI" id="CHEBI:85445"/>
        <dbReference type="ChEBI" id="CHEBI:85448"/>
        <dbReference type="EC" id="2.1.1.63"/>
    </reaction>
</comment>
<evidence type="ECO:0000256" key="3">
    <source>
        <dbReference type="ARBA" id="ARBA00022490"/>
    </source>
</evidence>
<dbReference type="RefSeq" id="WP_275685772.1">
    <property type="nucleotide sequence ID" value="NZ_JAJLJH010000019.1"/>
</dbReference>
<dbReference type="PANTHER" id="PTHR10815">
    <property type="entry name" value="METHYLATED-DNA--PROTEIN-CYSTEINE METHYLTRANSFERASE"/>
    <property type="match status" value="1"/>
</dbReference>
<dbReference type="PANTHER" id="PTHR10815:SF5">
    <property type="entry name" value="METHYLATED-DNA--PROTEIN-CYSTEINE METHYLTRANSFERASE"/>
    <property type="match status" value="1"/>
</dbReference>
<dbReference type="GO" id="GO:0005737">
    <property type="term" value="C:cytoplasm"/>
    <property type="evidence" value="ECO:0007669"/>
    <property type="project" value="UniProtKB-SubCell"/>
</dbReference>
<evidence type="ECO:0000256" key="6">
    <source>
        <dbReference type="ARBA" id="ARBA00022763"/>
    </source>
</evidence>
<comment type="miscellaneous">
    <text evidence="9">This enzyme catalyzes only one turnover and therefore is not strictly catalytic. According to one definition, an enzyme is a biocatalyst that acts repeatedly and over many reaction cycles.</text>
</comment>